<proteinExistence type="predicted"/>
<dbReference type="RefSeq" id="XP_067059467.1">
    <property type="nucleotide sequence ID" value="XM_067203776.1"/>
</dbReference>
<evidence type="ECO:0000313" key="3">
    <source>
        <dbReference type="Proteomes" id="UP000674143"/>
    </source>
</evidence>
<dbReference type="KEGG" id="loi:92357710"/>
<reference evidence="3" key="2">
    <citation type="journal article" date="2021" name="Sci. Data">
        <title>Chromosome-scale genome sequencing, assembly and annotation of six genomes from subfamily Leishmaniinae.</title>
        <authorList>
            <person name="Almutairi H."/>
            <person name="Urbaniak M.D."/>
            <person name="Bates M.D."/>
            <person name="Jariyapan N."/>
            <person name="Kwakye-Nuako G."/>
            <person name="Thomaz Soccol V."/>
            <person name="Al-Salem W.S."/>
            <person name="Dillon R.J."/>
            <person name="Bates P.A."/>
            <person name="Gatherer D."/>
        </authorList>
    </citation>
    <scope>NUCLEOTIDE SEQUENCE [LARGE SCALE GENOMIC DNA]</scope>
</reference>
<evidence type="ECO:0000313" key="2">
    <source>
        <dbReference type="EMBL" id="KAG5466577.1"/>
    </source>
</evidence>
<dbReference type="GeneID" id="92357710"/>
<reference evidence="3" key="1">
    <citation type="journal article" date="2021" name="Microbiol. Resour. Announc.">
        <title>LGAAP: Leishmaniinae Genome Assembly and Annotation Pipeline.</title>
        <authorList>
            <person name="Almutairi H."/>
            <person name="Urbaniak M.D."/>
            <person name="Bates M.D."/>
            <person name="Jariyapan N."/>
            <person name="Kwakye-Nuako G."/>
            <person name="Thomaz-Soccol V."/>
            <person name="Al-Salem W.S."/>
            <person name="Dillon R.J."/>
            <person name="Bates P.A."/>
            <person name="Gatherer D."/>
        </authorList>
    </citation>
    <scope>NUCLEOTIDE SEQUENCE [LARGE SCALE GENOMIC DNA]</scope>
</reference>
<feature type="compositionally biased region" description="Basic residues" evidence="1">
    <location>
        <begin position="94"/>
        <end position="103"/>
    </location>
</feature>
<accession>A0A836GFJ7</accession>
<dbReference type="EMBL" id="JAFHLR010000035">
    <property type="protein sequence ID" value="KAG5466577.1"/>
    <property type="molecule type" value="Genomic_DNA"/>
</dbReference>
<keyword evidence="3" id="KW-1185">Reference proteome</keyword>
<name>A0A836GFJ7_9TRYP</name>
<protein>
    <submittedName>
        <fullName evidence="2">Uncharacterized protein</fullName>
    </submittedName>
</protein>
<dbReference type="AlphaFoldDB" id="A0A836GFJ7"/>
<evidence type="ECO:0000256" key="1">
    <source>
        <dbReference type="SAM" id="MobiDB-lite"/>
    </source>
</evidence>
<comment type="caution">
    <text evidence="2">The sequence shown here is derived from an EMBL/GenBank/DDBJ whole genome shotgun (WGS) entry which is preliminary data.</text>
</comment>
<organism evidence="2 3">
    <name type="scientific">Leishmania orientalis</name>
    <dbReference type="NCBI Taxonomy" id="2249476"/>
    <lineage>
        <taxon>Eukaryota</taxon>
        <taxon>Discoba</taxon>
        <taxon>Euglenozoa</taxon>
        <taxon>Kinetoplastea</taxon>
        <taxon>Metakinetoplastina</taxon>
        <taxon>Trypanosomatida</taxon>
        <taxon>Trypanosomatidae</taxon>
        <taxon>Leishmaniinae</taxon>
        <taxon>Leishmania</taxon>
    </lineage>
</organism>
<dbReference type="Proteomes" id="UP000674143">
    <property type="component" value="Unassembled WGS sequence"/>
</dbReference>
<gene>
    <name evidence="2" type="ORF">LSCM4_01729</name>
</gene>
<feature type="region of interest" description="Disordered" evidence="1">
    <location>
        <begin position="73"/>
        <end position="103"/>
    </location>
</feature>
<sequence length="103" mass="11460">MMAITSCRLLPNKWKFRSPAGVANPNKSFTWGRISARGCGSQYDQGIHAHVKGKARSANRAAPRGPIRSFAHEKGTLHAQQLRSELAPKTMTPTRRRIHCSPR</sequence>